<dbReference type="Gene3D" id="3.30.565.10">
    <property type="entry name" value="Histidine kinase-like ATPase, C-terminal domain"/>
    <property type="match status" value="1"/>
</dbReference>
<comment type="caution">
    <text evidence="9">The sequence shown here is derived from an EMBL/GenBank/DDBJ whole genome shotgun (WGS) entry which is preliminary data.</text>
</comment>
<dbReference type="HOGENOM" id="CLU_090336_11_0_9"/>
<dbReference type="Pfam" id="PF13581">
    <property type="entry name" value="HATPase_c_2"/>
    <property type="match status" value="1"/>
</dbReference>
<evidence type="ECO:0000259" key="8">
    <source>
        <dbReference type="SMART" id="SM00387"/>
    </source>
</evidence>
<keyword evidence="5 7" id="KW-0067">ATP-binding</keyword>
<dbReference type="InterPro" id="IPR010194">
    <property type="entry name" value="Anti-sigma_F"/>
</dbReference>
<comment type="function">
    <text evidence="7">Binds to sigma F and blocks its ability to form an RNA polymerase holoenzyme (E-sigma F). Phosphorylates SpoIIAA on a serine residue. This phosphorylation may enable SpoIIAA to act as an anti-anti-sigma factor that counteracts SpoIIAB and thus releases sigma F from inhibition.</text>
</comment>
<evidence type="ECO:0000313" key="10">
    <source>
        <dbReference type="Proteomes" id="UP000006238"/>
    </source>
</evidence>
<gene>
    <name evidence="7 9" type="primary">spoIIAB</name>
    <name evidence="9" type="ORF">BUTYVIB_02175</name>
</gene>
<keyword evidence="3 7" id="KW-0547">Nucleotide-binding</keyword>
<dbReference type="GO" id="GO:0005524">
    <property type="term" value="F:ATP binding"/>
    <property type="evidence" value="ECO:0007669"/>
    <property type="project" value="UniProtKB-KW"/>
</dbReference>
<dbReference type="SUPFAM" id="SSF55874">
    <property type="entry name" value="ATPase domain of HSP90 chaperone/DNA topoisomerase II/histidine kinase"/>
    <property type="match status" value="1"/>
</dbReference>
<organism evidence="9 10">
    <name type="scientific">Eshraghiella crossota DSM 2876</name>
    <dbReference type="NCBI Taxonomy" id="511680"/>
    <lineage>
        <taxon>Bacteria</taxon>
        <taxon>Bacillati</taxon>
        <taxon>Bacillota</taxon>
        <taxon>Clostridia</taxon>
        <taxon>Lachnospirales</taxon>
        <taxon>Lachnospiraceae</taxon>
        <taxon>Eshraghiella</taxon>
    </lineage>
</organism>
<dbReference type="HAMAP" id="MF_00637">
    <property type="entry name" value="Anti_sigma_F"/>
    <property type="match status" value="1"/>
</dbReference>
<dbReference type="eggNOG" id="COG2172">
    <property type="taxonomic scope" value="Bacteria"/>
</dbReference>
<name>D4S253_9FIRM</name>
<comment type="catalytic activity">
    <reaction evidence="7">
        <text>L-seryl-[protein] + ATP = O-phospho-L-seryl-[protein] + ADP + H(+)</text>
        <dbReference type="Rhea" id="RHEA:17989"/>
        <dbReference type="Rhea" id="RHEA-COMP:9863"/>
        <dbReference type="Rhea" id="RHEA-COMP:11604"/>
        <dbReference type="ChEBI" id="CHEBI:15378"/>
        <dbReference type="ChEBI" id="CHEBI:29999"/>
        <dbReference type="ChEBI" id="CHEBI:30616"/>
        <dbReference type="ChEBI" id="CHEBI:83421"/>
        <dbReference type="ChEBI" id="CHEBI:456216"/>
        <dbReference type="EC" id="2.7.11.1"/>
    </reaction>
</comment>
<keyword evidence="4 7" id="KW-0418">Kinase</keyword>
<dbReference type="GO" id="GO:0030436">
    <property type="term" value="P:asexual sporulation"/>
    <property type="evidence" value="ECO:0007669"/>
    <property type="project" value="UniProtKB-UniRule"/>
</dbReference>
<evidence type="ECO:0000256" key="3">
    <source>
        <dbReference type="ARBA" id="ARBA00022741"/>
    </source>
</evidence>
<evidence type="ECO:0000256" key="5">
    <source>
        <dbReference type="ARBA" id="ARBA00022840"/>
    </source>
</evidence>
<dbReference type="Proteomes" id="UP000006238">
    <property type="component" value="Unassembled WGS sequence"/>
</dbReference>
<dbReference type="PANTHER" id="PTHR35526:SF3">
    <property type="entry name" value="ANTI-SIGMA-F FACTOR RSBW"/>
    <property type="match status" value="1"/>
</dbReference>
<reference evidence="9 10" key="1">
    <citation type="submission" date="2010-02" db="EMBL/GenBank/DDBJ databases">
        <authorList>
            <person name="Weinstock G."/>
            <person name="Sodergren E."/>
            <person name="Clifton S."/>
            <person name="Fulton L."/>
            <person name="Fulton B."/>
            <person name="Courtney L."/>
            <person name="Fronick C."/>
            <person name="Harrison M."/>
            <person name="Strong C."/>
            <person name="Farmer C."/>
            <person name="Delahaunty K."/>
            <person name="Markovic C."/>
            <person name="Hall O."/>
            <person name="Minx P."/>
            <person name="Tomlinson C."/>
            <person name="Mitreva M."/>
            <person name="Nelson J."/>
            <person name="Hou S."/>
            <person name="Wollam A."/>
            <person name="Pepin K.H."/>
            <person name="Johnson M."/>
            <person name="Bhonagiri V."/>
            <person name="Zhang X."/>
            <person name="Suruliraj S."/>
            <person name="Warren W."/>
            <person name="Chinwalla A."/>
            <person name="Mardis E.R."/>
            <person name="Wilson R.K."/>
        </authorList>
    </citation>
    <scope>NUCLEOTIDE SEQUENCE [LARGE SCALE GENOMIC DNA]</scope>
    <source>
        <strain evidence="9 10">DSM 2876</strain>
    </source>
</reference>
<dbReference type="InterPro" id="IPR050267">
    <property type="entry name" value="Anti-sigma-factor_SerPK"/>
</dbReference>
<dbReference type="GO" id="GO:0004674">
    <property type="term" value="F:protein serine/threonine kinase activity"/>
    <property type="evidence" value="ECO:0007669"/>
    <property type="project" value="UniProtKB-KW"/>
</dbReference>
<sequence>MKEDKMNRFKMEMEALSENEGFARVCVAAFVTRLDPTLEEINDVKTAVSEAVTNSVIHGYGGNGGKIIIECSVENNTMEVMIKDFGKGIADVEKAMEPMYTTDALHERSGMGFTFMEVFMDELQVVSEKGGGTTVIMKKTFGRITE</sequence>
<dbReference type="GO" id="GO:0016989">
    <property type="term" value="F:sigma factor antagonist activity"/>
    <property type="evidence" value="ECO:0007669"/>
    <property type="project" value="InterPro"/>
</dbReference>
<dbReference type="PANTHER" id="PTHR35526">
    <property type="entry name" value="ANTI-SIGMA-F FACTOR RSBW-RELATED"/>
    <property type="match status" value="1"/>
</dbReference>
<dbReference type="GO" id="GO:0042174">
    <property type="term" value="P:negative regulation of sporulation resulting in formation of a cellular spore"/>
    <property type="evidence" value="ECO:0007669"/>
    <property type="project" value="InterPro"/>
</dbReference>
<dbReference type="NCBIfam" id="TIGR01925">
    <property type="entry name" value="spIIAB"/>
    <property type="match status" value="1"/>
</dbReference>
<dbReference type="AlphaFoldDB" id="D4S253"/>
<keyword evidence="1 7" id="KW-0723">Serine/threonine-protein kinase</keyword>
<dbReference type="EMBL" id="ABWN01000037">
    <property type="protein sequence ID" value="EFF67610.1"/>
    <property type="molecule type" value="Genomic_DNA"/>
</dbReference>
<comment type="similarity">
    <text evidence="7">Belongs to the anti-sigma-factor family.</text>
</comment>
<evidence type="ECO:0000256" key="2">
    <source>
        <dbReference type="ARBA" id="ARBA00022679"/>
    </source>
</evidence>
<evidence type="ECO:0000256" key="4">
    <source>
        <dbReference type="ARBA" id="ARBA00022777"/>
    </source>
</evidence>
<dbReference type="STRING" id="45851.BHV86_04490"/>
<feature type="domain" description="Histidine kinase/HSP90-like ATPase" evidence="8">
    <location>
        <begin position="39"/>
        <end position="143"/>
    </location>
</feature>
<proteinExistence type="inferred from homology"/>
<evidence type="ECO:0000313" key="9">
    <source>
        <dbReference type="EMBL" id="EFF67610.1"/>
    </source>
</evidence>
<keyword evidence="2 7" id="KW-0808">Transferase</keyword>
<evidence type="ECO:0000256" key="7">
    <source>
        <dbReference type="HAMAP-Rule" id="MF_00637"/>
    </source>
</evidence>
<keyword evidence="10" id="KW-1185">Reference proteome</keyword>
<dbReference type="InterPro" id="IPR036890">
    <property type="entry name" value="HATPase_C_sf"/>
</dbReference>
<evidence type="ECO:0000256" key="6">
    <source>
        <dbReference type="ARBA" id="ARBA00022969"/>
    </source>
</evidence>
<keyword evidence="6 7" id="KW-0749">Sporulation</keyword>
<dbReference type="GO" id="GO:0106310">
    <property type="term" value="F:protein serine kinase activity"/>
    <property type="evidence" value="ECO:0007669"/>
    <property type="project" value="RHEA"/>
</dbReference>
<accession>D4S253</accession>
<dbReference type="InterPro" id="IPR003594">
    <property type="entry name" value="HATPase_dom"/>
</dbReference>
<evidence type="ECO:0000256" key="1">
    <source>
        <dbReference type="ARBA" id="ARBA00022527"/>
    </source>
</evidence>
<comment type="catalytic activity">
    <reaction evidence="7">
        <text>L-threonyl-[protein] + ATP = O-phospho-L-threonyl-[protein] + ADP + H(+)</text>
        <dbReference type="Rhea" id="RHEA:46608"/>
        <dbReference type="Rhea" id="RHEA-COMP:11060"/>
        <dbReference type="Rhea" id="RHEA-COMP:11605"/>
        <dbReference type="ChEBI" id="CHEBI:15378"/>
        <dbReference type="ChEBI" id="CHEBI:30013"/>
        <dbReference type="ChEBI" id="CHEBI:30616"/>
        <dbReference type="ChEBI" id="CHEBI:61977"/>
        <dbReference type="ChEBI" id="CHEBI:456216"/>
        <dbReference type="EC" id="2.7.11.1"/>
    </reaction>
</comment>
<dbReference type="EC" id="2.7.11.1" evidence="7"/>
<protein>
    <recommendedName>
        <fullName evidence="7">Anti-sigma F factor</fullName>
        <ecNumber evidence="7">2.7.11.1</ecNumber>
    </recommendedName>
    <alternativeName>
        <fullName evidence="7">Stage II sporulation protein AB</fullName>
    </alternativeName>
</protein>
<dbReference type="GO" id="GO:0030435">
    <property type="term" value="P:sporulation resulting in formation of a cellular spore"/>
    <property type="evidence" value="ECO:0007669"/>
    <property type="project" value="UniProtKB-KW"/>
</dbReference>
<dbReference type="SMART" id="SM00387">
    <property type="entry name" value="HATPase_c"/>
    <property type="match status" value="1"/>
</dbReference>